<dbReference type="OrthoDB" id="21915at2"/>
<dbReference type="InterPro" id="IPR010982">
    <property type="entry name" value="Lambda_DNA-bd_dom_sf"/>
</dbReference>
<evidence type="ECO:0000313" key="4">
    <source>
        <dbReference type="Proteomes" id="UP000238949"/>
    </source>
</evidence>
<reference evidence="4" key="1">
    <citation type="journal article" date="2020" name="Int. J. Syst. Evol. Microbiol.">
        <title>Alteromonas alba sp. nov., a marine bacterium isolated from the seawater of the West Pacific Ocean.</title>
        <authorList>
            <person name="Sun C."/>
            <person name="Wu Y.-H."/>
            <person name="Xamxidin M."/>
            <person name="Cheng H."/>
            <person name="Xu X.-W."/>
        </authorList>
    </citation>
    <scope>NUCLEOTIDE SEQUENCE [LARGE SCALE GENOMIC DNA]</scope>
    <source>
        <strain evidence="4">190</strain>
    </source>
</reference>
<evidence type="ECO:0000259" key="2">
    <source>
        <dbReference type="PROSITE" id="PS50943"/>
    </source>
</evidence>
<comment type="caution">
    <text evidence="3">The sequence shown here is derived from an EMBL/GenBank/DDBJ whole genome shotgun (WGS) entry which is preliminary data.</text>
</comment>
<accession>A0A2S9V599</accession>
<dbReference type="SUPFAM" id="SSF47413">
    <property type="entry name" value="lambda repressor-like DNA-binding domains"/>
    <property type="match status" value="1"/>
</dbReference>
<dbReference type="InterPro" id="IPR001387">
    <property type="entry name" value="Cro/C1-type_HTH"/>
</dbReference>
<dbReference type="Gene3D" id="1.10.260.40">
    <property type="entry name" value="lambda repressor-like DNA-binding domains"/>
    <property type="match status" value="1"/>
</dbReference>
<protein>
    <recommendedName>
        <fullName evidence="2">HTH cro/C1-type domain-containing protein</fullName>
    </recommendedName>
</protein>
<organism evidence="3 4">
    <name type="scientific">Alteromonas alba</name>
    <dbReference type="NCBI Taxonomy" id="2079529"/>
    <lineage>
        <taxon>Bacteria</taxon>
        <taxon>Pseudomonadati</taxon>
        <taxon>Pseudomonadota</taxon>
        <taxon>Gammaproteobacteria</taxon>
        <taxon>Alteromonadales</taxon>
        <taxon>Alteromonadaceae</taxon>
        <taxon>Alteromonas/Salinimonas group</taxon>
        <taxon>Alteromonas</taxon>
    </lineage>
</organism>
<dbReference type="Pfam" id="PF01381">
    <property type="entry name" value="HTH_3"/>
    <property type="match status" value="1"/>
</dbReference>
<sequence length="138" mass="15480">MSVKSLRLPRHWSQEQLAQLSNLNVRTIQRVEKGEGAGLETLKSLASVFEISVDELKAVIERGNQPRSEDVFNSENSKAMHERAKAKVTTIKYFYAFTAFLGAVDLCCTLLQQSVCHLDKATVCRSSGLNQKQSTQYK</sequence>
<evidence type="ECO:0000313" key="3">
    <source>
        <dbReference type="EMBL" id="PRO71647.1"/>
    </source>
</evidence>
<keyword evidence="1" id="KW-1133">Transmembrane helix</keyword>
<dbReference type="SMART" id="SM00530">
    <property type="entry name" value="HTH_XRE"/>
    <property type="match status" value="1"/>
</dbReference>
<dbReference type="GO" id="GO:0003677">
    <property type="term" value="F:DNA binding"/>
    <property type="evidence" value="ECO:0007669"/>
    <property type="project" value="InterPro"/>
</dbReference>
<proteinExistence type="predicted"/>
<name>A0A2S9V599_9ALTE</name>
<keyword evidence="4" id="KW-1185">Reference proteome</keyword>
<feature type="domain" description="HTH cro/C1-type" evidence="2">
    <location>
        <begin position="3"/>
        <end position="56"/>
    </location>
</feature>
<dbReference type="AlphaFoldDB" id="A0A2S9V599"/>
<gene>
    <name evidence="3" type="ORF">C6Y40_20845</name>
</gene>
<dbReference type="EMBL" id="PVNP01000203">
    <property type="protein sequence ID" value="PRO71647.1"/>
    <property type="molecule type" value="Genomic_DNA"/>
</dbReference>
<dbReference type="Proteomes" id="UP000238949">
    <property type="component" value="Unassembled WGS sequence"/>
</dbReference>
<feature type="transmembrane region" description="Helical" evidence="1">
    <location>
        <begin position="93"/>
        <end position="112"/>
    </location>
</feature>
<dbReference type="PROSITE" id="PS50943">
    <property type="entry name" value="HTH_CROC1"/>
    <property type="match status" value="1"/>
</dbReference>
<keyword evidence="1" id="KW-0812">Transmembrane</keyword>
<evidence type="ECO:0000256" key="1">
    <source>
        <dbReference type="SAM" id="Phobius"/>
    </source>
</evidence>
<keyword evidence="1" id="KW-0472">Membrane</keyword>
<dbReference type="CDD" id="cd00093">
    <property type="entry name" value="HTH_XRE"/>
    <property type="match status" value="1"/>
</dbReference>